<proteinExistence type="inferred from homology"/>
<evidence type="ECO:0000256" key="4">
    <source>
        <dbReference type="ARBA" id="ARBA00023015"/>
    </source>
</evidence>
<dbReference type="Proteomes" id="UP000319374">
    <property type="component" value="Chromosome"/>
</dbReference>
<keyword evidence="2" id="KW-0889">Transcription antitermination</keyword>
<dbReference type="Gene3D" id="1.10.940.10">
    <property type="entry name" value="NusB-like"/>
    <property type="match status" value="1"/>
</dbReference>
<accession>A0A4Y1WX75</accession>
<evidence type="ECO:0000259" key="6">
    <source>
        <dbReference type="Pfam" id="PF01029"/>
    </source>
</evidence>
<gene>
    <name evidence="7" type="ORF">A5CPEGH6_02280</name>
</gene>
<evidence type="ECO:0000313" key="7">
    <source>
        <dbReference type="EMBL" id="BBL05590.1"/>
    </source>
</evidence>
<evidence type="ECO:0000256" key="2">
    <source>
        <dbReference type="ARBA" id="ARBA00022814"/>
    </source>
</evidence>
<keyword evidence="8" id="KW-1185">Reference proteome</keyword>
<reference evidence="8" key="1">
    <citation type="submission" date="2019-06" db="EMBL/GenBank/DDBJ databases">
        <title>Alistipes onderdonkii subsp. vulgaris subsp. nov., Alistipes dispar sp. nov. and Alistipes communis sp. nov., isolated from human faeces, and creation of Alistipes onderdonkii subsp. onderdonkii subsp. nov.</title>
        <authorList>
            <person name="Sakamoto M."/>
            <person name="Ikeyama N."/>
            <person name="Ogata Y."/>
            <person name="Suda W."/>
            <person name="Iino T."/>
            <person name="Hattori M."/>
            <person name="Ohkuma M."/>
        </authorList>
    </citation>
    <scope>NUCLEOTIDE SEQUENCE [LARGE SCALE GENOMIC DNA]</scope>
    <source>
        <strain evidence="8">5CPEGH6</strain>
    </source>
</reference>
<name>A0A4Y1WX75_9BACT</name>
<dbReference type="PANTHER" id="PTHR11078">
    <property type="entry name" value="N UTILIZATION SUBSTANCE PROTEIN B-RELATED"/>
    <property type="match status" value="1"/>
</dbReference>
<dbReference type="GO" id="GO:0031564">
    <property type="term" value="P:transcription antitermination"/>
    <property type="evidence" value="ECO:0007669"/>
    <property type="project" value="UniProtKB-KW"/>
</dbReference>
<keyword evidence="4" id="KW-0805">Transcription regulation</keyword>
<dbReference type="Pfam" id="PF01029">
    <property type="entry name" value="NusB"/>
    <property type="match status" value="1"/>
</dbReference>
<dbReference type="InterPro" id="IPR011605">
    <property type="entry name" value="NusB_fam"/>
</dbReference>
<evidence type="ECO:0000256" key="1">
    <source>
        <dbReference type="ARBA" id="ARBA00005952"/>
    </source>
</evidence>
<keyword evidence="3" id="KW-0694">RNA-binding</keyword>
<dbReference type="InterPro" id="IPR006027">
    <property type="entry name" value="NusB_RsmB_TIM44"/>
</dbReference>
<dbReference type="KEGG" id="ada:A5CPEGH6_02280"/>
<feature type="domain" description="NusB/RsmB/TIM44" evidence="6">
    <location>
        <begin position="202"/>
        <end position="293"/>
    </location>
</feature>
<dbReference type="SUPFAM" id="SSF48013">
    <property type="entry name" value="NusB-like"/>
    <property type="match status" value="1"/>
</dbReference>
<sequence length="310" mass="36033">MSRRLLRIKVVKALFAHLKSGADNMIASEKTLMASVDKAYDLYFQILTLPVEIARYAQQRQELAKQKKLPTFEDLNPNTKFVENGVIRIIANSDAVNDHTAARKLGWTRYPELIRTLYGQLTESDYYKEYMQREERSFDDDRRLVEDFFKELQSYEALDDALEEMSILWNDDLPYIVMMILRTLSNLRPSHTDLKVPPKFKSAEDPEFVKTLFEKTLVNYDSYQDYIERYTSNWDVERIVFMDNLILATAMAELISFPSIPVKVTLDEWIEISKYYSTPGSSTFINGVLDKIVESLTAEGRIRKAGRGLI</sequence>
<dbReference type="AlphaFoldDB" id="A0A4Y1WX75"/>
<dbReference type="GO" id="GO:0006353">
    <property type="term" value="P:DNA-templated transcription termination"/>
    <property type="evidence" value="ECO:0007669"/>
    <property type="project" value="InterPro"/>
</dbReference>
<evidence type="ECO:0000256" key="5">
    <source>
        <dbReference type="ARBA" id="ARBA00023163"/>
    </source>
</evidence>
<organism evidence="7 8">
    <name type="scientific">Alistipes dispar</name>
    <dbReference type="NCBI Taxonomy" id="2585119"/>
    <lineage>
        <taxon>Bacteria</taxon>
        <taxon>Pseudomonadati</taxon>
        <taxon>Bacteroidota</taxon>
        <taxon>Bacteroidia</taxon>
        <taxon>Bacteroidales</taxon>
        <taxon>Rikenellaceae</taxon>
        <taxon>Alistipes</taxon>
    </lineage>
</organism>
<comment type="similarity">
    <text evidence="1">Belongs to the NusB family.</text>
</comment>
<dbReference type="GO" id="GO:0005829">
    <property type="term" value="C:cytosol"/>
    <property type="evidence" value="ECO:0007669"/>
    <property type="project" value="TreeGrafter"/>
</dbReference>
<dbReference type="PANTHER" id="PTHR11078:SF3">
    <property type="entry name" value="ANTITERMINATION NUSB DOMAIN-CONTAINING PROTEIN"/>
    <property type="match status" value="1"/>
</dbReference>
<protein>
    <submittedName>
        <fullName evidence="7">N utilization substance protein B</fullName>
    </submittedName>
</protein>
<dbReference type="InterPro" id="IPR035926">
    <property type="entry name" value="NusB-like_sf"/>
</dbReference>
<evidence type="ECO:0000256" key="3">
    <source>
        <dbReference type="ARBA" id="ARBA00022884"/>
    </source>
</evidence>
<dbReference type="GO" id="GO:0003723">
    <property type="term" value="F:RNA binding"/>
    <property type="evidence" value="ECO:0007669"/>
    <property type="project" value="UniProtKB-KW"/>
</dbReference>
<keyword evidence="5" id="KW-0804">Transcription</keyword>
<dbReference type="EMBL" id="AP019736">
    <property type="protein sequence ID" value="BBL05590.1"/>
    <property type="molecule type" value="Genomic_DNA"/>
</dbReference>
<evidence type="ECO:0000313" key="8">
    <source>
        <dbReference type="Proteomes" id="UP000319374"/>
    </source>
</evidence>